<organism evidence="2 3">
    <name type="scientific">Edaphobacter aggregans</name>
    <dbReference type="NCBI Taxonomy" id="570835"/>
    <lineage>
        <taxon>Bacteria</taxon>
        <taxon>Pseudomonadati</taxon>
        <taxon>Acidobacteriota</taxon>
        <taxon>Terriglobia</taxon>
        <taxon>Terriglobales</taxon>
        <taxon>Acidobacteriaceae</taxon>
        <taxon>Edaphobacter</taxon>
    </lineage>
</organism>
<accession>A0A428MPE9</accession>
<keyword evidence="1" id="KW-0732">Signal</keyword>
<dbReference type="RefSeq" id="WP_125487067.1">
    <property type="nucleotide sequence ID" value="NZ_RSDW01000001.1"/>
</dbReference>
<proteinExistence type="predicted"/>
<reference evidence="2 3" key="1">
    <citation type="submission" date="2018-12" db="EMBL/GenBank/DDBJ databases">
        <title>Sequencing of bacterial isolates from soil warming experiment in Harvard Forest, Massachusetts, USA.</title>
        <authorList>
            <person name="Deangelis K."/>
        </authorList>
    </citation>
    <scope>NUCLEOTIDE SEQUENCE [LARGE SCALE GENOMIC DNA]</scope>
    <source>
        <strain evidence="2 3">EB153</strain>
    </source>
</reference>
<sequence length="140" mass="15096">MKIKIASLTVLMSSVVSVLSMGHAAYAAVRIGGSSLRANGQVAEGYQYSGPCPVDLKFGWGVIASSPTAVTYTFSRSDGGHTSSSRTVDLSQPNRSVPIYDDWRLGANTPQFRSYRGWVQIDIQSPNAVAQKIPFTIHCQ</sequence>
<protein>
    <recommendedName>
        <fullName evidence="4">Secreted protein</fullName>
    </recommendedName>
</protein>
<feature type="chain" id="PRO_5019025950" description="Secreted protein" evidence="1">
    <location>
        <begin position="28"/>
        <end position="140"/>
    </location>
</feature>
<dbReference type="EMBL" id="RSDW01000001">
    <property type="protein sequence ID" value="RSL18752.1"/>
    <property type="molecule type" value="Genomic_DNA"/>
</dbReference>
<dbReference type="Proteomes" id="UP000269669">
    <property type="component" value="Unassembled WGS sequence"/>
</dbReference>
<evidence type="ECO:0000313" key="3">
    <source>
        <dbReference type="Proteomes" id="UP000269669"/>
    </source>
</evidence>
<feature type="signal peptide" evidence="1">
    <location>
        <begin position="1"/>
        <end position="27"/>
    </location>
</feature>
<name>A0A428MPE9_9BACT</name>
<evidence type="ECO:0000313" key="2">
    <source>
        <dbReference type="EMBL" id="RSL18752.1"/>
    </source>
</evidence>
<evidence type="ECO:0008006" key="4">
    <source>
        <dbReference type="Google" id="ProtNLM"/>
    </source>
</evidence>
<evidence type="ECO:0000256" key="1">
    <source>
        <dbReference type="SAM" id="SignalP"/>
    </source>
</evidence>
<dbReference type="AlphaFoldDB" id="A0A428MPE9"/>
<dbReference type="OrthoDB" id="129444at2"/>
<keyword evidence="3" id="KW-1185">Reference proteome</keyword>
<gene>
    <name evidence="2" type="ORF">EDE15_4354</name>
</gene>
<comment type="caution">
    <text evidence="2">The sequence shown here is derived from an EMBL/GenBank/DDBJ whole genome shotgun (WGS) entry which is preliminary data.</text>
</comment>